<accession>A0ABS2SP63</accession>
<reference evidence="2" key="1">
    <citation type="submission" date="2021-01" db="EMBL/GenBank/DDBJ databases">
        <title>Genomic Encyclopedia of Type Strains, Phase IV (KMG-IV): sequencing the most valuable type-strain genomes for metagenomic binning, comparative biology and taxonomic classification.</title>
        <authorList>
            <person name="Goeker M."/>
        </authorList>
    </citation>
    <scope>NUCLEOTIDE SEQUENCE</scope>
    <source>
        <strain evidence="2">DSM 21943</strain>
    </source>
</reference>
<dbReference type="RefSeq" id="WP_035417748.1">
    <property type="nucleotide sequence ID" value="NZ_JAFBCV010000001.1"/>
</dbReference>
<evidence type="ECO:0000313" key="3">
    <source>
        <dbReference type="Proteomes" id="UP001179280"/>
    </source>
</evidence>
<comment type="caution">
    <text evidence="2">The sequence shown here is derived from an EMBL/GenBank/DDBJ whole genome shotgun (WGS) entry which is preliminary data.</text>
</comment>
<dbReference type="Proteomes" id="UP001179280">
    <property type="component" value="Unassembled WGS sequence"/>
</dbReference>
<keyword evidence="1" id="KW-0812">Transmembrane</keyword>
<keyword evidence="1" id="KW-0472">Membrane</keyword>
<proteinExistence type="predicted"/>
<keyword evidence="3" id="KW-1185">Reference proteome</keyword>
<keyword evidence="1" id="KW-1133">Transmembrane helix</keyword>
<evidence type="ECO:0000313" key="2">
    <source>
        <dbReference type="EMBL" id="MBM7837323.1"/>
    </source>
</evidence>
<sequence>MFLSLTTSMIAVMFLLTSFIDLAKGQVETAFFTLIGFISFFLFTLLIVMKRKDLFSKEMFKK</sequence>
<dbReference type="EMBL" id="JAFBCV010000001">
    <property type="protein sequence ID" value="MBM7837323.1"/>
    <property type="molecule type" value="Genomic_DNA"/>
</dbReference>
<protein>
    <submittedName>
        <fullName evidence="2">Uncharacterized protein</fullName>
    </submittedName>
</protein>
<organism evidence="2 3">
    <name type="scientific">Shouchella xiaoxiensis</name>
    <dbReference type="NCBI Taxonomy" id="766895"/>
    <lineage>
        <taxon>Bacteria</taxon>
        <taxon>Bacillati</taxon>
        <taxon>Bacillota</taxon>
        <taxon>Bacilli</taxon>
        <taxon>Bacillales</taxon>
        <taxon>Bacillaceae</taxon>
        <taxon>Shouchella</taxon>
    </lineage>
</organism>
<gene>
    <name evidence="2" type="ORF">JOC54_000554</name>
</gene>
<name>A0ABS2SP63_9BACI</name>
<feature type="transmembrane region" description="Helical" evidence="1">
    <location>
        <begin position="29"/>
        <end position="49"/>
    </location>
</feature>
<evidence type="ECO:0000256" key="1">
    <source>
        <dbReference type="SAM" id="Phobius"/>
    </source>
</evidence>